<evidence type="ECO:0000313" key="2">
    <source>
        <dbReference type="Proteomes" id="UP000198844"/>
    </source>
</evidence>
<sequence length="67" mass="7326">MMLACDEMFLGIKSWLRPYNGYVGHLMAEELPCQSPSRSGSAELLALAKFTFAIDATGTSESATPRR</sequence>
<reference evidence="1 2" key="1">
    <citation type="submission" date="2016-10" db="EMBL/GenBank/DDBJ databases">
        <authorList>
            <person name="de Groot N.N."/>
        </authorList>
    </citation>
    <scope>NUCLEOTIDE SEQUENCE [LARGE SCALE GENOMIC DNA]</scope>
    <source>
        <strain evidence="1 2">LMG 27731</strain>
    </source>
</reference>
<gene>
    <name evidence="1" type="ORF">SAMN05192563_105217</name>
</gene>
<accession>A0A1I7ER00</accession>
<evidence type="ECO:0000313" key="1">
    <source>
        <dbReference type="EMBL" id="SFU26327.1"/>
    </source>
</evidence>
<dbReference type="Proteomes" id="UP000198844">
    <property type="component" value="Unassembled WGS sequence"/>
</dbReference>
<protein>
    <submittedName>
        <fullName evidence="1">Uncharacterized protein</fullName>
    </submittedName>
</protein>
<organism evidence="1 2">
    <name type="scientific">Paraburkholderia aspalathi</name>
    <dbReference type="NCBI Taxonomy" id="1324617"/>
    <lineage>
        <taxon>Bacteria</taxon>
        <taxon>Pseudomonadati</taxon>
        <taxon>Pseudomonadota</taxon>
        <taxon>Betaproteobacteria</taxon>
        <taxon>Burkholderiales</taxon>
        <taxon>Burkholderiaceae</taxon>
        <taxon>Paraburkholderia</taxon>
    </lineage>
</organism>
<dbReference type="EMBL" id="FPBH01000052">
    <property type="protein sequence ID" value="SFU26327.1"/>
    <property type="molecule type" value="Genomic_DNA"/>
</dbReference>
<name>A0A1I7ER00_9BURK</name>
<dbReference type="AlphaFoldDB" id="A0A1I7ER00"/>
<proteinExistence type="predicted"/>